<keyword evidence="2" id="KW-1133">Transmembrane helix</keyword>
<evidence type="ECO:0000313" key="3">
    <source>
        <dbReference type="EMBL" id="KAL3731045.1"/>
    </source>
</evidence>
<reference evidence="3 4" key="1">
    <citation type="submission" date="2024-11" db="EMBL/GenBank/DDBJ databases">
        <title>Chromosome-level genome assembly of Eucalyptus globulus Labill. provides insights into its genome evolution.</title>
        <authorList>
            <person name="Li X."/>
        </authorList>
    </citation>
    <scope>NUCLEOTIDE SEQUENCE [LARGE SCALE GENOMIC DNA]</scope>
    <source>
        <strain evidence="3">CL2024</strain>
        <tissue evidence="3">Fresh tender leaves</tissue>
    </source>
</reference>
<gene>
    <name evidence="3" type="ORF">ACJRO7_027984</name>
</gene>
<keyword evidence="2" id="KW-0812">Transmembrane</keyword>
<name>A0ABD3JTT8_EUCGL</name>
<dbReference type="AlphaFoldDB" id="A0ABD3JTT8"/>
<feature type="compositionally biased region" description="Basic and acidic residues" evidence="1">
    <location>
        <begin position="46"/>
        <end position="60"/>
    </location>
</feature>
<organism evidence="3 4">
    <name type="scientific">Eucalyptus globulus</name>
    <name type="common">Tasmanian blue gum</name>
    <dbReference type="NCBI Taxonomy" id="34317"/>
    <lineage>
        <taxon>Eukaryota</taxon>
        <taxon>Viridiplantae</taxon>
        <taxon>Streptophyta</taxon>
        <taxon>Embryophyta</taxon>
        <taxon>Tracheophyta</taxon>
        <taxon>Spermatophyta</taxon>
        <taxon>Magnoliopsida</taxon>
        <taxon>eudicotyledons</taxon>
        <taxon>Gunneridae</taxon>
        <taxon>Pentapetalae</taxon>
        <taxon>rosids</taxon>
        <taxon>malvids</taxon>
        <taxon>Myrtales</taxon>
        <taxon>Myrtaceae</taxon>
        <taxon>Myrtoideae</taxon>
        <taxon>Eucalypteae</taxon>
        <taxon>Eucalyptus</taxon>
    </lineage>
</organism>
<evidence type="ECO:0008006" key="5">
    <source>
        <dbReference type="Google" id="ProtNLM"/>
    </source>
</evidence>
<proteinExistence type="predicted"/>
<evidence type="ECO:0000313" key="4">
    <source>
        <dbReference type="Proteomes" id="UP001634007"/>
    </source>
</evidence>
<accession>A0ABD3JTT8</accession>
<keyword evidence="4" id="KW-1185">Reference proteome</keyword>
<feature type="transmembrane region" description="Helical" evidence="2">
    <location>
        <begin position="104"/>
        <end position="125"/>
    </location>
</feature>
<feature type="region of interest" description="Disordered" evidence="1">
    <location>
        <begin position="132"/>
        <end position="156"/>
    </location>
</feature>
<feature type="region of interest" description="Disordered" evidence="1">
    <location>
        <begin position="1"/>
        <end position="85"/>
    </location>
</feature>
<evidence type="ECO:0000256" key="1">
    <source>
        <dbReference type="SAM" id="MobiDB-lite"/>
    </source>
</evidence>
<dbReference type="Proteomes" id="UP001634007">
    <property type="component" value="Unassembled WGS sequence"/>
</dbReference>
<comment type="caution">
    <text evidence="3">The sequence shown here is derived from an EMBL/GenBank/DDBJ whole genome shotgun (WGS) entry which is preliminary data.</text>
</comment>
<evidence type="ECO:0000256" key="2">
    <source>
        <dbReference type="SAM" id="Phobius"/>
    </source>
</evidence>
<dbReference type="EMBL" id="JBJKBG010000007">
    <property type="protein sequence ID" value="KAL3731045.1"/>
    <property type="molecule type" value="Genomic_DNA"/>
</dbReference>
<protein>
    <recommendedName>
        <fullName evidence="5">Transmembrane protein</fullName>
    </recommendedName>
</protein>
<keyword evidence="2" id="KW-0472">Membrane</keyword>
<sequence>MSSTGNQKSREDPISRRTNSRAEPNITPSTNLTQPKPSQPPRSRKRSSEFQEREARHQETDAPFGGKRLFPTNPEEQKRKRVYHDGAPQIKFEFFKFRNRQRRVLGGGDLVHALSAFVVVVVVLFGEPLRRRTASGRDGPYASRAEDLGPPKKPNS</sequence>